<gene>
    <name evidence="2" type="ORF">F3B98_28025</name>
</gene>
<feature type="non-terminal residue" evidence="2">
    <location>
        <position position="660"/>
    </location>
</feature>
<dbReference type="GO" id="GO:0042910">
    <property type="term" value="F:xenobiotic transmembrane transporter activity"/>
    <property type="evidence" value="ECO:0007669"/>
    <property type="project" value="TreeGrafter"/>
</dbReference>
<comment type="caution">
    <text evidence="2">The sequence shown here is derived from an EMBL/GenBank/DDBJ whole genome shotgun (WGS) entry which is preliminary data.</text>
</comment>
<evidence type="ECO:0000313" key="3">
    <source>
        <dbReference type="Proteomes" id="UP000435985"/>
    </source>
</evidence>
<dbReference type="AlphaFoldDB" id="A0A642C5N9"/>
<dbReference type="InterPro" id="IPR027463">
    <property type="entry name" value="AcrB_DN_DC_subdom"/>
</dbReference>
<accession>A0A642C5N9</accession>
<dbReference type="SUPFAM" id="SSF82714">
    <property type="entry name" value="Multidrug efflux transporter AcrB TolC docking domain, DN and DC subdomains"/>
    <property type="match status" value="1"/>
</dbReference>
<dbReference type="PRINTS" id="PR00702">
    <property type="entry name" value="ACRIFLAVINRP"/>
</dbReference>
<feature type="transmembrane region" description="Helical" evidence="1">
    <location>
        <begin position="107"/>
        <end position="123"/>
    </location>
</feature>
<keyword evidence="1" id="KW-0812">Transmembrane</keyword>
<dbReference type="SUPFAM" id="SSF82866">
    <property type="entry name" value="Multidrug efflux transporter AcrB transmembrane domain"/>
    <property type="match status" value="2"/>
</dbReference>
<feature type="transmembrane region" description="Helical" evidence="1">
    <location>
        <begin position="155"/>
        <end position="180"/>
    </location>
</feature>
<dbReference type="InterPro" id="IPR001036">
    <property type="entry name" value="Acrflvin-R"/>
</dbReference>
<evidence type="ECO:0000313" key="2">
    <source>
        <dbReference type="EMBL" id="KAA4659812.1"/>
    </source>
</evidence>
<protein>
    <submittedName>
        <fullName evidence="2">Efflux RND transporter permease subunit</fullName>
    </submittedName>
</protein>
<dbReference type="EMBL" id="VWFO01000176">
    <property type="protein sequence ID" value="KAA4659812.1"/>
    <property type="molecule type" value="Genomic_DNA"/>
</dbReference>
<reference evidence="2 3" key="1">
    <citation type="journal article" date="2019" name="Nat. Med.">
        <title>A library of human gut bacterial isolates paired with longitudinal multiomics data enables mechanistic microbiome research.</title>
        <authorList>
            <person name="Poyet M."/>
            <person name="Groussin M."/>
            <person name="Gibbons S.M."/>
            <person name="Avila-Pacheco J."/>
            <person name="Jiang X."/>
            <person name="Kearney S.M."/>
            <person name="Perrotta A.R."/>
            <person name="Berdy B."/>
            <person name="Zhao S."/>
            <person name="Lieberman T.D."/>
            <person name="Swanson P.K."/>
            <person name="Smith M."/>
            <person name="Roesemann S."/>
            <person name="Alexander J.E."/>
            <person name="Rich S.A."/>
            <person name="Livny J."/>
            <person name="Vlamakis H."/>
            <person name="Clish C."/>
            <person name="Bullock K."/>
            <person name="Deik A."/>
            <person name="Scott J."/>
            <person name="Pierce K.A."/>
            <person name="Xavier R.J."/>
            <person name="Alm E.J."/>
        </authorList>
    </citation>
    <scope>NUCLEOTIDE SEQUENCE [LARGE SCALE GENOMIC DNA]</scope>
    <source>
        <strain evidence="2 3">BIOML-A14</strain>
    </source>
</reference>
<dbReference type="Gene3D" id="3.30.70.1430">
    <property type="entry name" value="Multidrug efflux transporter AcrB pore domain"/>
    <property type="match status" value="1"/>
</dbReference>
<feature type="transmembrane region" description="Helical" evidence="1">
    <location>
        <begin position="300"/>
        <end position="320"/>
    </location>
</feature>
<feature type="transmembrane region" description="Helical" evidence="1">
    <location>
        <begin position="201"/>
        <end position="221"/>
    </location>
</feature>
<dbReference type="Proteomes" id="UP000435985">
    <property type="component" value="Unassembled WGS sequence"/>
</dbReference>
<dbReference type="Gene3D" id="3.30.70.1320">
    <property type="entry name" value="Multidrug efflux transporter AcrB pore domain like"/>
    <property type="match status" value="1"/>
</dbReference>
<dbReference type="GO" id="GO:0005886">
    <property type="term" value="C:plasma membrane"/>
    <property type="evidence" value="ECO:0007669"/>
    <property type="project" value="TreeGrafter"/>
</dbReference>
<dbReference type="Gene3D" id="3.30.2090.10">
    <property type="entry name" value="Multidrug efflux transporter AcrB TolC docking domain, DN and DC subdomains"/>
    <property type="match status" value="2"/>
</dbReference>
<dbReference type="PANTHER" id="PTHR32063">
    <property type="match status" value="1"/>
</dbReference>
<feature type="transmembrane region" description="Helical" evidence="1">
    <location>
        <begin position="637"/>
        <end position="656"/>
    </location>
</feature>
<dbReference type="Pfam" id="PF00873">
    <property type="entry name" value="ACR_tran"/>
    <property type="match status" value="1"/>
</dbReference>
<feature type="transmembrane region" description="Helical" evidence="1">
    <location>
        <begin position="233"/>
        <end position="260"/>
    </location>
</feature>
<keyword evidence="1" id="KW-1133">Transmembrane helix</keyword>
<dbReference type="Gene3D" id="1.20.1640.10">
    <property type="entry name" value="Multidrug efflux transporter AcrB transmembrane domain"/>
    <property type="match status" value="2"/>
</dbReference>
<keyword evidence="1" id="KW-0472">Membrane</keyword>
<name>A0A642C5N9_BACOV</name>
<sequence length="660" mass="72656">VEGEFDDSRQLADIVVGTHNGANVFLRDVARIVDTVEERAQETYNNGVQGAMIVVQKQSGANSVEISRKVEEALPRLQKNLPSDVKLGVIVDTSDNILNTIDSLAETVMYALLFVVIVVFLFLGRWRATLIICITIPLSLIASFIYLAITGNTINIISLSSLSIAIGMVVDDAIVVLENVTTHIERGSDPKQAAVHGTNEVAISVIASTLTMIAVFFPLTMVSGMSGVLFKQLGWMMCAIMFVSTVAALSLTPMLCSQLLRLQKRPSKMFKLFFTPIEKALDALDTGYAKMLNWAVRHRPVVIVGCIAFFVVSLLCAKGIGTEFFPAQDNARIAVQLELPIGTRKEIAQELSEKLTNQWLTKYKDIMKVCNYTVGQADSDNTWASMQDNGSHIISFNISLVDPGDRDISLEAVCDEMRQDLKGYPEFSKAQVILGGSNTGMSAQASADFEIYGYDMTMTDSVAARLKRELLTVKGVTEVNISRSDYQPEYQVDFDREKLAMHGLNLATAGNYLRNRINGAVASKYREDGDEYDIKVRYAPEYRTSLESIENILIYNAKGESVRVKDVGKVVERFAPPTIERKDRERIVTVSAVISGAPLGDVVAAGNKLIDKMDIPGEITIQISGSYEDQQDSFRDLGTLVILIVILVFIVMAAQFESLT</sequence>
<feature type="transmembrane region" description="Helical" evidence="1">
    <location>
        <begin position="130"/>
        <end position="149"/>
    </location>
</feature>
<organism evidence="2 3">
    <name type="scientific">Bacteroides ovatus</name>
    <dbReference type="NCBI Taxonomy" id="28116"/>
    <lineage>
        <taxon>Bacteria</taxon>
        <taxon>Pseudomonadati</taxon>
        <taxon>Bacteroidota</taxon>
        <taxon>Bacteroidia</taxon>
        <taxon>Bacteroidales</taxon>
        <taxon>Bacteroidaceae</taxon>
        <taxon>Bacteroides</taxon>
    </lineage>
</organism>
<dbReference type="PANTHER" id="PTHR32063:SF0">
    <property type="entry name" value="SWARMING MOTILITY PROTEIN SWRC"/>
    <property type="match status" value="1"/>
</dbReference>
<dbReference type="Gene3D" id="3.30.70.1440">
    <property type="entry name" value="Multidrug efflux transporter AcrB pore domain"/>
    <property type="match status" value="1"/>
</dbReference>
<feature type="non-terminal residue" evidence="2">
    <location>
        <position position="1"/>
    </location>
</feature>
<proteinExistence type="predicted"/>
<evidence type="ECO:0000256" key="1">
    <source>
        <dbReference type="SAM" id="Phobius"/>
    </source>
</evidence>